<organism evidence="13 14">
    <name type="scientific">Coptotermes formosanus</name>
    <name type="common">Formosan subterranean termite</name>
    <dbReference type="NCBI Taxonomy" id="36987"/>
    <lineage>
        <taxon>Eukaryota</taxon>
        <taxon>Metazoa</taxon>
        <taxon>Ecdysozoa</taxon>
        <taxon>Arthropoda</taxon>
        <taxon>Hexapoda</taxon>
        <taxon>Insecta</taxon>
        <taxon>Pterygota</taxon>
        <taxon>Neoptera</taxon>
        <taxon>Polyneoptera</taxon>
        <taxon>Dictyoptera</taxon>
        <taxon>Blattodea</taxon>
        <taxon>Blattoidea</taxon>
        <taxon>Termitoidae</taxon>
        <taxon>Rhinotermitidae</taxon>
        <taxon>Coptotermes</taxon>
    </lineage>
</organism>
<dbReference type="Pfam" id="PF14580">
    <property type="entry name" value="LRR_9"/>
    <property type="match status" value="1"/>
</dbReference>
<accession>A0A6L2PAG7</accession>
<evidence type="ECO:0000256" key="9">
    <source>
        <dbReference type="ARBA" id="ARBA00058656"/>
    </source>
</evidence>
<evidence type="ECO:0000256" key="3">
    <source>
        <dbReference type="ARBA" id="ARBA00022490"/>
    </source>
</evidence>
<protein>
    <recommendedName>
        <fullName evidence="10">Centrosomal protein of 97 kDa</fullName>
    </recommendedName>
    <alternativeName>
        <fullName evidence="8">Dynein axonemal assembly factor 1 homolog</fullName>
    </alternativeName>
    <alternativeName>
        <fullName evidence="11">Leucine-rich repeat and IQ domain-containing protein 2</fullName>
    </alternativeName>
</protein>
<evidence type="ECO:0000256" key="11">
    <source>
        <dbReference type="ARBA" id="ARBA00076677"/>
    </source>
</evidence>
<dbReference type="PROSITE" id="PS51450">
    <property type="entry name" value="LRR"/>
    <property type="match status" value="3"/>
</dbReference>
<evidence type="ECO:0000256" key="4">
    <source>
        <dbReference type="ARBA" id="ARBA00022614"/>
    </source>
</evidence>
<comment type="caution">
    <text evidence="13">The sequence shown here is derived from an EMBL/GenBank/DDBJ whole genome shotgun (WGS) entry which is preliminary data.</text>
</comment>
<dbReference type="GO" id="GO:0005813">
    <property type="term" value="C:centrosome"/>
    <property type="evidence" value="ECO:0007669"/>
    <property type="project" value="UniProtKB-SubCell"/>
</dbReference>
<dbReference type="PANTHER" id="PTHR45973:SF2">
    <property type="entry name" value="CENTROSOMAL PROTEIN OF 97 KDA"/>
    <property type="match status" value="1"/>
</dbReference>
<evidence type="ECO:0000313" key="13">
    <source>
        <dbReference type="EMBL" id="GFG29331.1"/>
    </source>
</evidence>
<feature type="compositionally biased region" description="Polar residues" evidence="12">
    <location>
        <begin position="387"/>
        <end position="413"/>
    </location>
</feature>
<dbReference type="InterPro" id="IPR000048">
    <property type="entry name" value="IQ_motif_EF-hand-BS"/>
</dbReference>
<evidence type="ECO:0000256" key="12">
    <source>
        <dbReference type="SAM" id="MobiDB-lite"/>
    </source>
</evidence>
<dbReference type="InterPro" id="IPR032675">
    <property type="entry name" value="LRR_dom_sf"/>
</dbReference>
<feature type="region of interest" description="Disordered" evidence="12">
    <location>
        <begin position="723"/>
        <end position="754"/>
    </location>
</feature>
<evidence type="ECO:0000256" key="6">
    <source>
        <dbReference type="ARBA" id="ARBA00022794"/>
    </source>
</evidence>
<keyword evidence="7" id="KW-0206">Cytoskeleton</keyword>
<keyword evidence="4" id="KW-0433">Leucine-rich repeat</keyword>
<dbReference type="FunCoup" id="A0A6L2PAG7">
    <property type="interactions" value="778"/>
</dbReference>
<comment type="subcellular location">
    <subcellularLocation>
        <location evidence="2">Cytoplasm</location>
        <location evidence="2">Cytoskeleton</location>
        <location evidence="2">Microtubule organizing center</location>
        <location evidence="2">Centrosome</location>
    </subcellularLocation>
</comment>
<dbReference type="OrthoDB" id="5954088at2759"/>
<evidence type="ECO:0000256" key="7">
    <source>
        <dbReference type="ARBA" id="ARBA00023212"/>
    </source>
</evidence>
<keyword evidence="6" id="KW-0970">Cilium biogenesis/degradation</keyword>
<keyword evidence="3" id="KW-0963">Cytoplasm</keyword>
<comment type="function">
    <text evidence="1">Cilium-specific protein required for cilia structures.</text>
</comment>
<evidence type="ECO:0000256" key="10">
    <source>
        <dbReference type="ARBA" id="ARBA00068862"/>
    </source>
</evidence>
<dbReference type="GO" id="GO:1902018">
    <property type="term" value="P:negative regulation of cilium assembly"/>
    <property type="evidence" value="ECO:0007669"/>
    <property type="project" value="TreeGrafter"/>
</dbReference>
<evidence type="ECO:0000256" key="1">
    <source>
        <dbReference type="ARBA" id="ARBA00003843"/>
    </source>
</evidence>
<dbReference type="InterPro" id="IPR001611">
    <property type="entry name" value="Leu-rich_rpt"/>
</dbReference>
<dbReference type="Gene3D" id="3.80.10.10">
    <property type="entry name" value="Ribonuclease Inhibitor"/>
    <property type="match status" value="2"/>
</dbReference>
<evidence type="ECO:0000256" key="2">
    <source>
        <dbReference type="ARBA" id="ARBA00004300"/>
    </source>
</evidence>
<dbReference type="Proteomes" id="UP000502823">
    <property type="component" value="Unassembled WGS sequence"/>
</dbReference>
<evidence type="ECO:0000313" key="14">
    <source>
        <dbReference type="Proteomes" id="UP000502823"/>
    </source>
</evidence>
<sequence>MAAEELHDTLDLSGQGLKKLSKAQPHDAQVVTTLIVDSNELQRWDNIDSYSVLKKLSVTHNQLLRMYGVARLHGLTTLNLAHNGILTIEGLKELVHLKWLCLAANSIKTIEHLNTNINLEHLDLSENRIVHVSDISHLKSLKQLVLHGNRISQLRQCDRHLPPSIVMLTLASNNITDLNEISHLVHLTSLREFTIMNNPCVTMTGNCIGFDYRPFVINWCMSLKVIDGFVVDAIESLKAEWLYSQGRGRQFRVGEHQALAQYLASVCPLSGDSLESEDDRKLRLILSKAQQHQQQLREQLTLFVMNFIASYKVFGMIISHFSLLSDMSKESKLPITDRCRSHSPDRMVNSCNAVTENDMVMGIAEGDDMSSSPLMTRSLDPTLLYTSSSINQDTNNSDQSETSEISCPLQTATKMVPVPESLMSPDYRPAVNTGMIGRGVRPKSSALDHAQNRRPVPRGSPKMPRSLHSSPLPGRQRGGQTKQCTVALARKRTPPQKAGRQDVAPINSSEDEDSEMSASKLETIRHRAQERWQRKEATSNNARNKTENAAVCIQRMWRGYHTRNLNRRVTEAYHDIQASRMQEYIQKFSSDMEATRAALESERKLHLLQMQAISALWKKMVSLQQPAPQPSTGSSSSDSGIGLQQPDAEIVRQLTQTCTRLHSQVEQLQDWMQSVMQCMSQFCQKGQLTSETEADSSTQTDIVAVHTPQMESGPGMPFPYQRVAPSARPSSLPILQSRPPLASRNPSVPEPDAPQELKQFATSLVDGVLRTVAEQGGETETEADKGNGPPSNKVDVRVSVKENENGAGFSREFMTEDGCITVGENGHDICKVNECMVNGDAASEEGSRQTSVDTEDALKHGTSQAENSSCVMITTEPPSTPSSPFEQLNSPNNNQRPIDGNGIQ</sequence>
<dbReference type="SMART" id="SM00365">
    <property type="entry name" value="LRR_SD22"/>
    <property type="match status" value="4"/>
</dbReference>
<dbReference type="InParanoid" id="A0A6L2PAG7"/>
<dbReference type="EMBL" id="BLKM01006964">
    <property type="protein sequence ID" value="GFG29331.1"/>
    <property type="molecule type" value="Genomic_DNA"/>
</dbReference>
<dbReference type="AlphaFoldDB" id="A0A6L2PAG7"/>
<evidence type="ECO:0000256" key="5">
    <source>
        <dbReference type="ARBA" id="ARBA00022737"/>
    </source>
</evidence>
<feature type="compositionally biased region" description="Polar residues" evidence="12">
    <location>
        <begin position="885"/>
        <end position="896"/>
    </location>
</feature>
<proteinExistence type="predicted"/>
<evidence type="ECO:0000256" key="8">
    <source>
        <dbReference type="ARBA" id="ARBA00024433"/>
    </source>
</evidence>
<feature type="region of interest" description="Disordered" evidence="12">
    <location>
        <begin position="387"/>
        <end position="518"/>
    </location>
</feature>
<dbReference type="SUPFAM" id="SSF52058">
    <property type="entry name" value="L domain-like"/>
    <property type="match status" value="1"/>
</dbReference>
<feature type="compositionally biased region" description="Polar residues" evidence="12">
    <location>
        <begin position="861"/>
        <end position="872"/>
    </location>
</feature>
<dbReference type="InterPro" id="IPR050576">
    <property type="entry name" value="Cilia_flagella_integrity"/>
</dbReference>
<gene>
    <name evidence="13" type="ORF">Cfor_01225</name>
</gene>
<name>A0A6L2PAG7_COPFO</name>
<reference evidence="14" key="1">
    <citation type="submission" date="2020-01" db="EMBL/GenBank/DDBJ databases">
        <title>Draft genome sequence of the Termite Coptotermes fromosanus.</title>
        <authorList>
            <person name="Itakura S."/>
            <person name="Yosikawa Y."/>
            <person name="Umezawa K."/>
        </authorList>
    </citation>
    <scope>NUCLEOTIDE SEQUENCE [LARGE SCALE GENOMIC DNA]</scope>
</reference>
<keyword evidence="14" id="KW-1185">Reference proteome</keyword>
<dbReference type="PANTHER" id="PTHR45973">
    <property type="entry name" value="PROTEIN PHOSPHATASE 1 REGULATORY SUBUNIT SDS22-RELATED"/>
    <property type="match status" value="1"/>
</dbReference>
<dbReference type="GO" id="GO:0030030">
    <property type="term" value="P:cell projection organization"/>
    <property type="evidence" value="ECO:0007669"/>
    <property type="project" value="UniProtKB-KW"/>
</dbReference>
<dbReference type="PROSITE" id="PS50096">
    <property type="entry name" value="IQ"/>
    <property type="match status" value="1"/>
</dbReference>
<dbReference type="Pfam" id="PF00612">
    <property type="entry name" value="IQ"/>
    <property type="match status" value="1"/>
</dbReference>
<comment type="function">
    <text evidence="9">Acts as a key negative regulator of ciliogenesis in collaboration with CCP110 by capping the mother centriole thereby preventing cilia formation. Required for recruitment of CCP110 to the centrosome.</text>
</comment>
<feature type="region of interest" description="Disordered" evidence="12">
    <location>
        <begin position="842"/>
        <end position="904"/>
    </location>
</feature>
<keyword evidence="5" id="KW-0677">Repeat</keyword>
<feature type="region of interest" description="Disordered" evidence="12">
    <location>
        <begin position="624"/>
        <end position="643"/>
    </location>
</feature>
<dbReference type="FunFam" id="3.80.10.10:FF:000165">
    <property type="entry name" value="Centrosomal protein of 97 kDa"/>
    <property type="match status" value="1"/>
</dbReference>